<dbReference type="Proteomes" id="UP000696280">
    <property type="component" value="Unassembled WGS sequence"/>
</dbReference>
<evidence type="ECO:0000259" key="12">
    <source>
        <dbReference type="Pfam" id="PF01593"/>
    </source>
</evidence>
<comment type="similarity">
    <text evidence="3 11">Belongs to the protoporphyrinogen/coproporphyrinogen oxidase family. Protoporphyrinogen oxidase subfamily.</text>
</comment>
<comment type="caution">
    <text evidence="13">The sequence shown here is derived from an EMBL/GenBank/DDBJ whole genome shotgun (WGS) entry which is preliminary data.</text>
</comment>
<evidence type="ECO:0000256" key="6">
    <source>
        <dbReference type="ARBA" id="ARBA00022827"/>
    </source>
</evidence>
<dbReference type="SUPFAM" id="SSF54373">
    <property type="entry name" value="FAD-linked reductases, C-terminal domain"/>
    <property type="match status" value="1"/>
</dbReference>
<evidence type="ECO:0000256" key="2">
    <source>
        <dbReference type="ARBA" id="ARBA00005073"/>
    </source>
</evidence>
<keyword evidence="9 11" id="KW-0627">Porphyrin biosynthesis</keyword>
<evidence type="ECO:0000256" key="10">
    <source>
        <dbReference type="ARBA" id="ARBA00047554"/>
    </source>
</evidence>
<comment type="catalytic activity">
    <reaction evidence="10 11">
        <text>protoporphyrinogen IX + 3 O2 = protoporphyrin IX + 3 H2O2</text>
        <dbReference type="Rhea" id="RHEA:25576"/>
        <dbReference type="ChEBI" id="CHEBI:15379"/>
        <dbReference type="ChEBI" id="CHEBI:16240"/>
        <dbReference type="ChEBI" id="CHEBI:57306"/>
        <dbReference type="ChEBI" id="CHEBI:57307"/>
        <dbReference type="EC" id="1.3.3.4"/>
    </reaction>
</comment>
<dbReference type="GO" id="GO:0006782">
    <property type="term" value="P:protoporphyrinogen IX biosynthetic process"/>
    <property type="evidence" value="ECO:0007669"/>
    <property type="project" value="UniProtKB-UniRule"/>
</dbReference>
<dbReference type="Gene3D" id="3.50.50.60">
    <property type="entry name" value="FAD/NAD(P)-binding domain"/>
    <property type="match status" value="1"/>
</dbReference>
<protein>
    <recommendedName>
        <fullName evidence="4 11">Protoporphyrinogen oxidase</fullName>
        <ecNumber evidence="4 11">1.3.3.4</ecNumber>
    </recommendedName>
</protein>
<dbReference type="NCBIfam" id="TIGR00562">
    <property type="entry name" value="proto_IX_ox"/>
    <property type="match status" value="1"/>
</dbReference>
<name>A0A9N9L9R2_9HELO</name>
<comment type="subcellular location">
    <subcellularLocation>
        <location evidence="11">Mitochondrion inner membrane</location>
    </subcellularLocation>
</comment>
<comment type="pathway">
    <text evidence="2 11">Porphyrin-containing compound metabolism; protoporphyrin-IX biosynthesis; protoporphyrin-IX from protoporphyrinogen-IX: step 1/1.</text>
</comment>
<sequence length="639" mass="71145">MPRFPSHAVAGLLRICYATPISNATRRSPRLSTPRQCYSRLNPRLSHLRTLHSSRNNHANDPPNRTIGDQIPNDWLPPHDAQYTQADEYLREIRSYDEETGRYAIIGGGITGLAAAYWITAFRPQAKVTIFEGSERLGGWISSRKVKVDGGEIVFEQGPRTLRGGVSTGSGLALADLVCALKLGDELRLTSQLSEAAQNRFVYYPDHLVKVPSKDQGFLEILWTIFMEPAFRWLPRSTLMEYWVDPRPVTLEDESIASYLERRLGTKDCADNLASGVLHGIYAGDINQLSVKSILPRLWHLEGFAGGIVKGLAALKGRKFAWEHKDGLLDMHILMNPNANRELLRSITQSSVYSFRDGVETLTKALEKFVRANPNVTIKTGTKVENIKYHEATNKVLVSTRTLPNASFKKAISTISGPSLASIVTSNRPQPLKSLASIHSVTVMVINLYFSNPNLLPVHGFGYLIPQGVPFDQNPEHALGVVFDSDCISGQDTVDGTKLTVMLGGHWWDDFPSYPTESEGLELARSVLKRHLGIEEEPSAVQVGLHKNCIPQYTVGHEARLRQAHFELLEDFKGTLAVAGNSFGGVGVADCVRSTRELFFRSDFTKPEDLTGLSMFAETQDRLYEYNDPKRPFRMGLKV</sequence>
<gene>
    <name evidence="13" type="ORF">HYFRA_00013427</name>
</gene>
<keyword evidence="8 11" id="KW-0350">Heme biosynthesis</keyword>
<keyword evidence="5 11" id="KW-0285">Flavoprotein</keyword>
<reference evidence="13" key="1">
    <citation type="submission" date="2021-07" db="EMBL/GenBank/DDBJ databases">
        <authorList>
            <person name="Durling M."/>
        </authorList>
    </citation>
    <scope>NUCLEOTIDE SEQUENCE</scope>
</reference>
<proteinExistence type="inferred from homology"/>
<evidence type="ECO:0000313" key="14">
    <source>
        <dbReference type="Proteomes" id="UP000696280"/>
    </source>
</evidence>
<evidence type="ECO:0000256" key="9">
    <source>
        <dbReference type="ARBA" id="ARBA00023244"/>
    </source>
</evidence>
<evidence type="ECO:0000256" key="7">
    <source>
        <dbReference type="ARBA" id="ARBA00023002"/>
    </source>
</evidence>
<dbReference type="PANTHER" id="PTHR42923">
    <property type="entry name" value="PROTOPORPHYRINOGEN OXIDASE"/>
    <property type="match status" value="1"/>
</dbReference>
<dbReference type="InterPro" id="IPR004572">
    <property type="entry name" value="Protoporphyrinogen_oxidase"/>
</dbReference>
<keyword evidence="7 11" id="KW-0560">Oxidoreductase</keyword>
<evidence type="ECO:0000256" key="4">
    <source>
        <dbReference type="ARBA" id="ARBA00012867"/>
    </source>
</evidence>
<dbReference type="SUPFAM" id="SSF51905">
    <property type="entry name" value="FAD/NAD(P)-binding domain"/>
    <property type="match status" value="1"/>
</dbReference>
<dbReference type="GO" id="GO:0004729">
    <property type="term" value="F:oxygen-dependent protoporphyrinogen oxidase activity"/>
    <property type="evidence" value="ECO:0007669"/>
    <property type="project" value="UniProtKB-UniRule"/>
</dbReference>
<accession>A0A9N9L9R2</accession>
<organism evidence="13 14">
    <name type="scientific">Hymenoscyphus fraxineus</name>
    <dbReference type="NCBI Taxonomy" id="746836"/>
    <lineage>
        <taxon>Eukaryota</taxon>
        <taxon>Fungi</taxon>
        <taxon>Dikarya</taxon>
        <taxon>Ascomycota</taxon>
        <taxon>Pezizomycotina</taxon>
        <taxon>Leotiomycetes</taxon>
        <taxon>Helotiales</taxon>
        <taxon>Helotiaceae</taxon>
        <taxon>Hymenoscyphus</taxon>
    </lineage>
</organism>
<dbReference type="InterPro" id="IPR002937">
    <property type="entry name" value="Amino_oxidase"/>
</dbReference>
<comment type="function">
    <text evidence="1 11">Catalyzes the 6-electron oxidation of protoporphyrinogen-IX to form protoporphyrin-IX.</text>
</comment>
<feature type="domain" description="Amine oxidase" evidence="12">
    <location>
        <begin position="110"/>
        <end position="594"/>
    </location>
</feature>
<dbReference type="InterPro" id="IPR036188">
    <property type="entry name" value="FAD/NAD-bd_sf"/>
</dbReference>
<evidence type="ECO:0000256" key="11">
    <source>
        <dbReference type="RuleBase" id="RU367069"/>
    </source>
</evidence>
<keyword evidence="14" id="KW-1185">Reference proteome</keyword>
<dbReference type="Pfam" id="PF01593">
    <property type="entry name" value="Amino_oxidase"/>
    <property type="match status" value="1"/>
</dbReference>
<evidence type="ECO:0000256" key="8">
    <source>
        <dbReference type="ARBA" id="ARBA00023133"/>
    </source>
</evidence>
<dbReference type="EMBL" id="CAJVRL010000100">
    <property type="protein sequence ID" value="CAG8960603.1"/>
    <property type="molecule type" value="Genomic_DNA"/>
</dbReference>
<evidence type="ECO:0000256" key="5">
    <source>
        <dbReference type="ARBA" id="ARBA00022630"/>
    </source>
</evidence>
<dbReference type="GO" id="GO:0005743">
    <property type="term" value="C:mitochondrial inner membrane"/>
    <property type="evidence" value="ECO:0007669"/>
    <property type="project" value="UniProtKB-SubCell"/>
</dbReference>
<evidence type="ECO:0000256" key="3">
    <source>
        <dbReference type="ARBA" id="ARBA00010551"/>
    </source>
</evidence>
<dbReference type="OrthoDB" id="438553at2759"/>
<comment type="cofactor">
    <cofactor evidence="11">
        <name>FAD</name>
        <dbReference type="ChEBI" id="CHEBI:57692"/>
    </cofactor>
    <text evidence="11">Binds 1 FAD per subunit.</text>
</comment>
<evidence type="ECO:0000313" key="13">
    <source>
        <dbReference type="EMBL" id="CAG8960603.1"/>
    </source>
</evidence>
<dbReference type="InterPro" id="IPR050464">
    <property type="entry name" value="Zeta_carotene_desat/Oxidored"/>
</dbReference>
<dbReference type="PANTHER" id="PTHR42923:SF3">
    <property type="entry name" value="PROTOPORPHYRINOGEN OXIDASE"/>
    <property type="match status" value="1"/>
</dbReference>
<dbReference type="AlphaFoldDB" id="A0A9N9L9R2"/>
<evidence type="ECO:0000256" key="1">
    <source>
        <dbReference type="ARBA" id="ARBA00002600"/>
    </source>
</evidence>
<keyword evidence="6 11" id="KW-0274">FAD</keyword>
<dbReference type="EC" id="1.3.3.4" evidence="4 11"/>